<feature type="region of interest" description="Disordered" evidence="1">
    <location>
        <begin position="1"/>
        <end position="74"/>
    </location>
</feature>
<gene>
    <name evidence="2" type="ORF">SDRG_17008</name>
</gene>
<evidence type="ECO:0000256" key="1">
    <source>
        <dbReference type="SAM" id="MobiDB-lite"/>
    </source>
</evidence>
<organism evidence="2 3">
    <name type="scientific">Saprolegnia diclina (strain VS20)</name>
    <dbReference type="NCBI Taxonomy" id="1156394"/>
    <lineage>
        <taxon>Eukaryota</taxon>
        <taxon>Sar</taxon>
        <taxon>Stramenopiles</taxon>
        <taxon>Oomycota</taxon>
        <taxon>Saprolegniomycetes</taxon>
        <taxon>Saprolegniales</taxon>
        <taxon>Saprolegniaceae</taxon>
        <taxon>Saprolegnia</taxon>
    </lineage>
</organism>
<protein>
    <submittedName>
        <fullName evidence="2">Uncharacterized protein</fullName>
    </submittedName>
</protein>
<dbReference type="EMBL" id="JH767308">
    <property type="protein sequence ID" value="EQC25113.1"/>
    <property type="molecule type" value="Genomic_DNA"/>
</dbReference>
<accession>T0QZD4</accession>
<dbReference type="VEuPathDB" id="FungiDB:SDRG_17008"/>
<evidence type="ECO:0000313" key="2">
    <source>
        <dbReference type="EMBL" id="EQC25113.1"/>
    </source>
</evidence>
<proteinExistence type="predicted"/>
<dbReference type="Proteomes" id="UP000030762">
    <property type="component" value="Unassembled WGS sequence"/>
</dbReference>
<name>T0QZD4_SAPDV</name>
<sequence>MAKNSSSKKQDKAPAKKKVHAKPTLKKGQPFAALSKGHKRPSSNAAKATVNKTVQRPTKHQELQRKQRLDEQKNFEERMNATNLRKERAASAPAFVMAPPTFSFLGASNPFVPVAAPAPTSALDAFMQPLMATEQAPTVAPVRVQARVSKPKNVFAALQDDDDDDEMAPPPMLFQMKPASFRIAPPMFDPDL</sequence>
<dbReference type="STRING" id="1156394.T0QZD4"/>
<dbReference type="eggNOG" id="ENOG502SXSM">
    <property type="taxonomic scope" value="Eukaryota"/>
</dbReference>
<feature type="compositionally biased region" description="Polar residues" evidence="1">
    <location>
        <begin position="42"/>
        <end position="56"/>
    </location>
</feature>
<dbReference type="OrthoDB" id="78026at2759"/>
<feature type="compositionally biased region" description="Basic and acidic residues" evidence="1">
    <location>
        <begin position="59"/>
        <end position="74"/>
    </location>
</feature>
<evidence type="ECO:0000313" key="3">
    <source>
        <dbReference type="Proteomes" id="UP000030762"/>
    </source>
</evidence>
<feature type="compositionally biased region" description="Basic residues" evidence="1">
    <location>
        <begin position="15"/>
        <end position="25"/>
    </location>
</feature>
<dbReference type="RefSeq" id="XP_008621463.1">
    <property type="nucleotide sequence ID" value="XM_008623241.1"/>
</dbReference>
<reference evidence="2 3" key="1">
    <citation type="submission" date="2012-04" db="EMBL/GenBank/DDBJ databases">
        <title>The Genome Sequence of Saprolegnia declina VS20.</title>
        <authorList>
            <consortium name="The Broad Institute Genome Sequencing Platform"/>
            <person name="Russ C."/>
            <person name="Nusbaum C."/>
            <person name="Tyler B."/>
            <person name="van West P."/>
            <person name="Dieguez-Uribeondo J."/>
            <person name="de Bruijn I."/>
            <person name="Tripathy S."/>
            <person name="Jiang R."/>
            <person name="Young S.K."/>
            <person name="Zeng Q."/>
            <person name="Gargeya S."/>
            <person name="Fitzgerald M."/>
            <person name="Haas B."/>
            <person name="Abouelleil A."/>
            <person name="Alvarado L."/>
            <person name="Arachchi H.M."/>
            <person name="Berlin A."/>
            <person name="Chapman S.B."/>
            <person name="Goldberg J."/>
            <person name="Griggs A."/>
            <person name="Gujja S."/>
            <person name="Hansen M."/>
            <person name="Howarth C."/>
            <person name="Imamovic A."/>
            <person name="Larimer J."/>
            <person name="McCowen C."/>
            <person name="Montmayeur A."/>
            <person name="Murphy C."/>
            <person name="Neiman D."/>
            <person name="Pearson M."/>
            <person name="Priest M."/>
            <person name="Roberts A."/>
            <person name="Saif S."/>
            <person name="Shea T."/>
            <person name="Sisk P."/>
            <person name="Sykes S."/>
            <person name="Wortman J."/>
            <person name="Nusbaum C."/>
            <person name="Birren B."/>
        </authorList>
    </citation>
    <scope>NUCLEOTIDE SEQUENCE [LARGE SCALE GENOMIC DNA]</scope>
    <source>
        <strain evidence="2 3">VS20</strain>
    </source>
</reference>
<keyword evidence="3" id="KW-1185">Reference proteome</keyword>
<dbReference type="AlphaFoldDB" id="T0QZD4"/>
<dbReference type="GeneID" id="19957735"/>
<dbReference type="InParanoid" id="T0QZD4"/>